<dbReference type="Proteomes" id="UP000077315">
    <property type="component" value="Unassembled WGS sequence"/>
</dbReference>
<dbReference type="EMBL" id="KV440995">
    <property type="protein sequence ID" value="OAD68388.1"/>
    <property type="molecule type" value="Genomic_DNA"/>
</dbReference>
<dbReference type="AlphaFoldDB" id="A0A162N496"/>
<evidence type="ECO:0000313" key="1">
    <source>
        <dbReference type="EMBL" id="OAD68388.1"/>
    </source>
</evidence>
<accession>A0A162N496</accession>
<evidence type="ECO:0000313" key="2">
    <source>
        <dbReference type="Proteomes" id="UP000077315"/>
    </source>
</evidence>
<reference evidence="2" key="1">
    <citation type="submission" date="2015-06" db="EMBL/GenBank/DDBJ databases">
        <title>Expansion of signal transduction pathways in fungi by whole-genome duplication.</title>
        <authorList>
            <consortium name="DOE Joint Genome Institute"/>
            <person name="Corrochano L.M."/>
            <person name="Kuo A."/>
            <person name="Marcet-Houben M."/>
            <person name="Polaino S."/>
            <person name="Salamov A."/>
            <person name="Villalobos J.M."/>
            <person name="Alvarez M.I."/>
            <person name="Avalos J."/>
            <person name="Benito E.P."/>
            <person name="Benoit I."/>
            <person name="Burger G."/>
            <person name="Camino L.P."/>
            <person name="Canovas D."/>
            <person name="Cerda-Olmedo E."/>
            <person name="Cheng J.-F."/>
            <person name="Dominguez A."/>
            <person name="Elias M."/>
            <person name="Eslava A.P."/>
            <person name="Glaser F."/>
            <person name="Grimwood J."/>
            <person name="Gutierrez G."/>
            <person name="Heitman J."/>
            <person name="Henrissat B."/>
            <person name="Iturriaga E.A."/>
            <person name="Lang B.F."/>
            <person name="Lavin J.L."/>
            <person name="Lee S."/>
            <person name="Li W."/>
            <person name="Lindquist E."/>
            <person name="Lopez-Garcia S."/>
            <person name="Luque E.M."/>
            <person name="Marcos A.T."/>
            <person name="Martin J."/>
            <person name="McCluskey K."/>
            <person name="Medina H.R."/>
            <person name="Miralles-Duran A."/>
            <person name="Miyazaki A."/>
            <person name="Munoz-Torres E."/>
            <person name="Oguiza J.A."/>
            <person name="Ohm R."/>
            <person name="Olmedo M."/>
            <person name="Orejas M."/>
            <person name="Ortiz-Castellanos L."/>
            <person name="Pisabarro A.G."/>
            <person name="Rodriguez-Romero J."/>
            <person name="Ruiz-Herrera J."/>
            <person name="Ruiz-Vazquez R."/>
            <person name="Sanz C."/>
            <person name="Schackwitz W."/>
            <person name="Schmutz J."/>
            <person name="Shahriari M."/>
            <person name="Shelest E."/>
            <person name="Silva-Franco F."/>
            <person name="Soanes D."/>
            <person name="Syed K."/>
            <person name="Tagua V.G."/>
            <person name="Talbot N.J."/>
            <person name="Thon M."/>
            <person name="De vries R.P."/>
            <person name="Wiebenga A."/>
            <person name="Yadav J.S."/>
            <person name="Braun E.L."/>
            <person name="Baker S."/>
            <person name="Garre V."/>
            <person name="Horwitz B."/>
            <person name="Torres-Martinez S."/>
            <person name="Idnurm A."/>
            <person name="Herrera-Estrella A."/>
            <person name="Gabaldon T."/>
            <person name="Grigoriev I.V."/>
        </authorList>
    </citation>
    <scope>NUCLEOTIDE SEQUENCE [LARGE SCALE GENOMIC DNA]</scope>
    <source>
        <strain evidence="2">NRRL 1555(-)</strain>
    </source>
</reference>
<dbReference type="GeneID" id="28993412"/>
<sequence>MSQHSASSCPLRSMAWLRLEGDIIISATQEWIDMVGYDPSQTPLDQLWTPTNTMSYVTLQHHITKQNLTLCICTHNADNIKTNDDNSTSIIVCSDVTVLENLACHNPIDHSIARLTTYGTIEAFYDQKSHWTHGIGLPLMRFVHPDDVRRLCSGLSTAEYAMVSFQVRCDFYNADYDWFDFTVVHIANDLLCIIRPTENLAKGRIDKTTLPHTNYSILHRLSESFWKSLEAGVAAVTHSLACALVFIVQTILPACFTDPKNANCWTLALSERMLFGALATFKARPEIDTVWNALNWTGLLHESARCSFEEQLDQGAEWLISRAHGNTCTTSV</sequence>
<dbReference type="VEuPathDB" id="FungiDB:PHYBLDRAFT_150565"/>
<dbReference type="OrthoDB" id="2290043at2759"/>
<proteinExistence type="predicted"/>
<keyword evidence="2" id="KW-1185">Reference proteome</keyword>
<organism evidence="1 2">
    <name type="scientific">Phycomyces blakesleeanus (strain ATCC 8743b / DSM 1359 / FGSC 10004 / NBRC 33097 / NRRL 1555)</name>
    <dbReference type="NCBI Taxonomy" id="763407"/>
    <lineage>
        <taxon>Eukaryota</taxon>
        <taxon>Fungi</taxon>
        <taxon>Fungi incertae sedis</taxon>
        <taxon>Mucoromycota</taxon>
        <taxon>Mucoromycotina</taxon>
        <taxon>Mucoromycetes</taxon>
        <taxon>Mucorales</taxon>
        <taxon>Phycomycetaceae</taxon>
        <taxon>Phycomyces</taxon>
    </lineage>
</organism>
<dbReference type="InParanoid" id="A0A162N496"/>
<gene>
    <name evidence="1" type="ORF">PHYBLDRAFT_150565</name>
</gene>
<protein>
    <submittedName>
        <fullName evidence="1">Uncharacterized protein</fullName>
    </submittedName>
</protein>
<dbReference type="RefSeq" id="XP_018286428.1">
    <property type="nucleotide sequence ID" value="XM_018432506.1"/>
</dbReference>
<name>A0A162N496_PHYB8</name>